<evidence type="ECO:0000313" key="3">
    <source>
        <dbReference type="Proteomes" id="UP000221165"/>
    </source>
</evidence>
<dbReference type="RefSeq" id="XP_067925433.1">
    <property type="nucleotide sequence ID" value="XM_068062593.1"/>
</dbReference>
<feature type="compositionally biased region" description="Low complexity" evidence="1">
    <location>
        <begin position="880"/>
        <end position="892"/>
    </location>
</feature>
<feature type="region of interest" description="Disordered" evidence="1">
    <location>
        <begin position="718"/>
        <end position="849"/>
    </location>
</feature>
<feature type="compositionally biased region" description="Basic and acidic residues" evidence="1">
    <location>
        <begin position="341"/>
        <end position="357"/>
    </location>
</feature>
<feature type="compositionally biased region" description="Basic and acidic residues" evidence="1">
    <location>
        <begin position="584"/>
        <end position="597"/>
    </location>
</feature>
<keyword evidence="3" id="KW-1185">Reference proteome</keyword>
<sequence>MCQVSSSDTGHLRATADRKERRHYTLNYCCSSSSYLLAPSLHIYCVLVSIVLIQTQSFLSSVDATSIRDLSRHRTTILPPYSTTRKSSEVSSFSSNSWKAGGQRSLRSHQYKSLLLSNLQRLSPSAAHEKLRRFLVSSSLPQSAESSSSSLSKTVSPSKFSSLRSLDTRDSSTRSPSKSQRIAENETQRKKEREEESSYLSSVKDHTSSLPPPLIVALFMASHPQKARAISRLLGVDYMSEEEQEEDEASNDGEDTKDDRMEIEGKGLNEEVETGVHASLHRLPYLQIHDHNSLLFHVDFYNTPLRMALLSDRKQREEGTRLPSLFRDKRLTSTKKAISSTEKENTERRASIHDPKGSHPRPSHKGVESDGKQEDANQTEKEEEEATKTEDEEDENDSPAVRAAMNALELDETTTSAISWADTVGRLADVVLLPVLPGELRITPLSEDGRRDALQKGVLPQGKDTRSDENLKNEEIPKKPKSQSDTVADETVSGGLTGRLGRQRYDLFQVTLSDELQMMLTAWSRGASEDIQEEKKKKDEKGEVELKGKKESTDNATEHMKTKSGQESGKQAEVEGRRKNTSAEGRKDQDSREMGDENKRHLVVLLVDFPSGDEGSGDALRDAIERAVRDALGGGSLEAIEASSNTKKKKSDSVLGGTSSFSSEVGSLLSSSNLKVHTLYLSSEVVPSLRSSPASASLSFQSQLHRLLLSAAARSKRRERRLPFTSSSTFKTGEKEEKQEDTSRTLTSSEGERAEVDSRDKRHLEASQCGQLVGQDKERRDSVEVTSLADKTAARGKATSESIEDVKATASSSKRHEHSKDDDGEAEEAEKEDTGREELKEKEKVSQEDMYSFTKTKKITDTLMARLFPSIDAAKTPNASPSSSASGSQRSSVGNLPGVEHLLPHETHTKASQTLEVLCWGVHDALMRQLTPIIEEWRRRVEQEGHLIPSFGEKSVDLLRRTLPVFDAATLPALHSPTRSVARLQLRAYLEEQFRHLYLQQLMLLERKARIRLRNALLDSLYPSKSFSWASYLWGTAGRGAAVGHGPSEVEGRRLHEGEEEEEERAKIERTRATEEVLSELQHEANTLLPPRLFSSSLHTMTIPSTAESATSPTTKKREAHGERNSCENKSVMDSKSRHNRFLDCFSGNRMLKSWLSFSKKEKKTEKLGGRSSLSSPLLSSSRFCGGTRALERTLSSIKGEIEKIKGTIATHMKGLRSSANHIKSHIREAAKRSGKGLMNRLLTSFDSSFDRWNHRTQEGGEKEETDKEKGKQNEAHAGKSVERNPTGMNDGNGVDHSDALSGVQGKGSCREIATKTATIPLEWSGVLKERLETEASRGYEEEIMTLHQILMSKLVDALRSLAVDFAESPLAKMHAQQKGLLGDFSLRRWLRFSIRPSLSLTAMLRQKGEGNLQGFAAYKTGLFNVIVGFANDAPVMQPDGKMAPLFRVQPKLHFDIVRVGDSAATDQSPQSQGDISE</sequence>
<feature type="region of interest" description="Disordered" evidence="1">
    <location>
        <begin position="80"/>
        <end position="101"/>
    </location>
</feature>
<evidence type="ECO:0000313" key="2">
    <source>
        <dbReference type="EMBL" id="PHJ23759.1"/>
    </source>
</evidence>
<dbReference type="VEuPathDB" id="ToxoDB:CSUI_002391"/>
<dbReference type="GeneID" id="94425804"/>
<feature type="compositionally biased region" description="Basic and acidic residues" evidence="1">
    <location>
        <begin position="533"/>
        <end position="561"/>
    </location>
</feature>
<feature type="region of interest" description="Disordered" evidence="1">
    <location>
        <begin position="1252"/>
        <end position="1307"/>
    </location>
</feature>
<feature type="compositionally biased region" description="Basic and acidic residues" evidence="1">
    <location>
        <begin position="832"/>
        <end position="847"/>
    </location>
</feature>
<feature type="compositionally biased region" description="Basic and acidic residues" evidence="1">
    <location>
        <begin position="732"/>
        <end position="743"/>
    </location>
</feature>
<feature type="region of interest" description="Disordered" evidence="1">
    <location>
        <begin position="240"/>
        <end position="259"/>
    </location>
</feature>
<feature type="compositionally biased region" description="Low complexity" evidence="1">
    <location>
        <begin position="143"/>
        <end position="165"/>
    </location>
</feature>
<gene>
    <name evidence="2" type="ORF">CSUI_002391</name>
</gene>
<feature type="compositionally biased region" description="Acidic residues" evidence="1">
    <location>
        <begin position="381"/>
        <end position="397"/>
    </location>
</feature>
<feature type="region of interest" description="Disordered" evidence="1">
    <location>
        <begin position="314"/>
        <end position="399"/>
    </location>
</feature>
<feature type="compositionally biased region" description="Basic and acidic residues" evidence="1">
    <location>
        <begin position="1048"/>
        <end position="1057"/>
    </location>
</feature>
<evidence type="ECO:0000256" key="1">
    <source>
        <dbReference type="SAM" id="MobiDB-lite"/>
    </source>
</evidence>
<feature type="region of interest" description="Disordered" evidence="1">
    <location>
        <begin position="451"/>
        <end position="496"/>
    </location>
</feature>
<feature type="region of interest" description="Disordered" evidence="1">
    <location>
        <begin position="526"/>
        <end position="597"/>
    </location>
</feature>
<feature type="compositionally biased region" description="Basic and acidic residues" evidence="1">
    <location>
        <begin position="463"/>
        <end position="478"/>
    </location>
</feature>
<comment type="caution">
    <text evidence="2">The sequence shown here is derived from an EMBL/GenBank/DDBJ whole genome shotgun (WGS) entry which is preliminary data.</text>
</comment>
<accession>A0A2C6L6N1</accession>
<feature type="compositionally biased region" description="Low complexity" evidence="1">
    <location>
        <begin position="1104"/>
        <end position="1114"/>
    </location>
</feature>
<reference evidence="2 3" key="1">
    <citation type="journal article" date="2017" name="Int. J. Parasitol.">
        <title>The genome of the protozoan parasite Cystoisospora suis and a reverse vaccinology approach to identify vaccine candidates.</title>
        <authorList>
            <person name="Palmieri N."/>
            <person name="Shrestha A."/>
            <person name="Ruttkowski B."/>
            <person name="Beck T."/>
            <person name="Vogl C."/>
            <person name="Tomley F."/>
            <person name="Blake D.P."/>
            <person name="Joachim A."/>
        </authorList>
    </citation>
    <scope>NUCLEOTIDE SEQUENCE [LARGE SCALE GENOMIC DNA]</scope>
    <source>
        <strain evidence="2 3">Wien I</strain>
    </source>
</reference>
<feature type="compositionally biased region" description="Low complexity" evidence="1">
    <location>
        <begin position="82"/>
        <end position="97"/>
    </location>
</feature>
<dbReference type="OrthoDB" id="364384at2759"/>
<name>A0A2C6L6N1_9APIC</name>
<feature type="compositionally biased region" description="Basic and acidic residues" evidence="1">
    <location>
        <begin position="181"/>
        <end position="196"/>
    </location>
</feature>
<organism evidence="2 3">
    <name type="scientific">Cystoisospora suis</name>
    <dbReference type="NCBI Taxonomy" id="483139"/>
    <lineage>
        <taxon>Eukaryota</taxon>
        <taxon>Sar</taxon>
        <taxon>Alveolata</taxon>
        <taxon>Apicomplexa</taxon>
        <taxon>Conoidasida</taxon>
        <taxon>Coccidia</taxon>
        <taxon>Eucoccidiorida</taxon>
        <taxon>Eimeriorina</taxon>
        <taxon>Sarcocystidae</taxon>
        <taxon>Cystoisospora</taxon>
    </lineage>
</organism>
<feature type="compositionally biased region" description="Basic and acidic residues" evidence="1">
    <location>
        <begin position="1064"/>
        <end position="1075"/>
    </location>
</feature>
<feature type="compositionally biased region" description="Basic and acidic residues" evidence="1">
    <location>
        <begin position="365"/>
        <end position="380"/>
    </location>
</feature>
<feature type="region of interest" description="Disordered" evidence="1">
    <location>
        <begin position="873"/>
        <end position="900"/>
    </location>
</feature>
<feature type="region of interest" description="Disordered" evidence="1">
    <location>
        <begin position="143"/>
        <end position="208"/>
    </location>
</feature>
<protein>
    <submittedName>
        <fullName evidence="2">Rhd3 sey1 family gtpase involved in the er-to-golgi traffic</fullName>
    </submittedName>
</protein>
<dbReference type="EMBL" id="MIGC01001016">
    <property type="protein sequence ID" value="PHJ23759.1"/>
    <property type="molecule type" value="Genomic_DNA"/>
</dbReference>
<feature type="compositionally biased region" description="Acidic residues" evidence="1">
    <location>
        <begin position="240"/>
        <end position="256"/>
    </location>
</feature>
<proteinExistence type="predicted"/>
<feature type="compositionally biased region" description="Basic and acidic residues" evidence="1">
    <location>
        <begin position="750"/>
        <end position="765"/>
    </location>
</feature>
<feature type="region of interest" description="Disordered" evidence="1">
    <location>
        <begin position="1042"/>
        <end position="1075"/>
    </location>
</feature>
<feature type="compositionally biased region" description="Basic and acidic residues" evidence="1">
    <location>
        <begin position="314"/>
        <end position="331"/>
    </location>
</feature>
<feature type="compositionally biased region" description="Acidic residues" evidence="1">
    <location>
        <begin position="822"/>
        <end position="831"/>
    </location>
</feature>
<feature type="compositionally biased region" description="Basic and acidic residues" evidence="1">
    <location>
        <begin position="1116"/>
        <end position="1134"/>
    </location>
</feature>
<feature type="region of interest" description="Disordered" evidence="1">
    <location>
        <begin position="1104"/>
        <end position="1134"/>
    </location>
</feature>
<feature type="compositionally biased region" description="Basic and acidic residues" evidence="1">
    <location>
        <begin position="1252"/>
        <end position="1283"/>
    </location>
</feature>
<dbReference type="Proteomes" id="UP000221165">
    <property type="component" value="Unassembled WGS sequence"/>
</dbReference>